<sequence length="287" mass="32095">MMKKILKIFYCIVACLTLTACSSTKKAEKSASSVPATNAKQADKRVVTFFFHGWGSSINAEKQMVNAAKKAGVTKDVLTVIVDSNGVAHIQNAISKQAKNPIVKVGYLDNENTNYHTDAKYAYAAIMAVQKQYHYKKMNLVGHSMGNMSIMYLLMDYGKRKSLPKLEKQVDIAGHFNGIIAYDKTSYTTLNHDGKPEQMNNIYKELLKMRSLYPKGVSVLNIYGNLNDGSNSDGIVSNVSSRSLKYLIAPHVKSYTEKEILGKMGQHSKLHENKQVDQVLIKFLWNK</sequence>
<dbReference type="Gene3D" id="3.40.50.1820">
    <property type="entry name" value="alpha/beta hydrolase"/>
    <property type="match status" value="1"/>
</dbReference>
<dbReference type="InterPro" id="IPR029058">
    <property type="entry name" value="AB_hydrolase_fold"/>
</dbReference>
<dbReference type="InterPro" id="IPR010315">
    <property type="entry name" value="DUF915_hydro-like"/>
</dbReference>
<accession>A0AAP3GY13</accession>
<dbReference type="SUPFAM" id="SSF53474">
    <property type="entry name" value="alpha/beta-Hydrolases"/>
    <property type="match status" value="1"/>
</dbReference>
<dbReference type="Pfam" id="PF06028">
    <property type="entry name" value="DUF915"/>
    <property type="match status" value="1"/>
</dbReference>
<evidence type="ECO:0000313" key="3">
    <source>
        <dbReference type="Proteomes" id="UP001213015"/>
    </source>
</evidence>
<dbReference type="Proteomes" id="UP001213015">
    <property type="component" value="Unassembled WGS sequence"/>
</dbReference>
<reference evidence="2" key="1">
    <citation type="submission" date="2022-01" db="EMBL/GenBank/DDBJ databases">
        <title>VMRC isolate genome collection.</title>
        <authorList>
            <person name="France M."/>
            <person name="Rutt L."/>
            <person name="Humphrys M."/>
            <person name="Ravel J."/>
        </authorList>
    </citation>
    <scope>NUCLEOTIDE SEQUENCE</scope>
    <source>
        <strain evidence="2">C0127B5</strain>
    </source>
</reference>
<keyword evidence="1" id="KW-0732">Signal</keyword>
<protein>
    <submittedName>
        <fullName evidence="2">Alpha/beta hydrolase</fullName>
    </submittedName>
</protein>
<organism evidence="2 3">
    <name type="scientific">Lactobacillus mulieris</name>
    <dbReference type="NCBI Taxonomy" id="2508708"/>
    <lineage>
        <taxon>Bacteria</taxon>
        <taxon>Bacillati</taxon>
        <taxon>Bacillota</taxon>
        <taxon>Bacilli</taxon>
        <taxon>Lactobacillales</taxon>
        <taxon>Lactobacillaceae</taxon>
        <taxon>Lactobacillus</taxon>
    </lineage>
</organism>
<keyword evidence="2" id="KW-0378">Hydrolase</keyword>
<feature type="chain" id="PRO_5042917459" evidence="1">
    <location>
        <begin position="27"/>
        <end position="287"/>
    </location>
</feature>
<comment type="caution">
    <text evidence="2">The sequence shown here is derived from an EMBL/GenBank/DDBJ whole genome shotgun (WGS) entry which is preliminary data.</text>
</comment>
<name>A0AAP3GY13_9LACO</name>
<evidence type="ECO:0000313" key="2">
    <source>
        <dbReference type="EMBL" id="MCZ3845367.1"/>
    </source>
</evidence>
<feature type="signal peptide" evidence="1">
    <location>
        <begin position="1"/>
        <end position="26"/>
    </location>
</feature>
<dbReference type="GO" id="GO:0016787">
    <property type="term" value="F:hydrolase activity"/>
    <property type="evidence" value="ECO:0007669"/>
    <property type="project" value="UniProtKB-KW"/>
</dbReference>
<evidence type="ECO:0000256" key="1">
    <source>
        <dbReference type="SAM" id="SignalP"/>
    </source>
</evidence>
<dbReference type="AlphaFoldDB" id="A0AAP3GY13"/>
<proteinExistence type="predicted"/>
<dbReference type="EMBL" id="JAKHLF010000016">
    <property type="protein sequence ID" value="MCZ3845367.1"/>
    <property type="molecule type" value="Genomic_DNA"/>
</dbReference>
<gene>
    <name evidence="2" type="ORF">L2422_07680</name>
</gene>
<dbReference type="PROSITE" id="PS51257">
    <property type="entry name" value="PROKAR_LIPOPROTEIN"/>
    <property type="match status" value="1"/>
</dbReference>